<dbReference type="Proteomes" id="UP000024816">
    <property type="component" value="Unassembled WGS sequence"/>
</dbReference>
<protein>
    <recommendedName>
        <fullName evidence="3">Lipoprotein</fullName>
    </recommendedName>
</protein>
<evidence type="ECO:0000313" key="2">
    <source>
        <dbReference type="Proteomes" id="UP000024816"/>
    </source>
</evidence>
<evidence type="ECO:0008006" key="3">
    <source>
        <dbReference type="Google" id="ProtNLM"/>
    </source>
</evidence>
<comment type="caution">
    <text evidence="1">The sequence shown here is derived from an EMBL/GenBank/DDBJ whole genome shotgun (WGS) entry which is preliminary data.</text>
</comment>
<evidence type="ECO:0000313" key="1">
    <source>
        <dbReference type="EMBL" id="KCZ90421.1"/>
    </source>
</evidence>
<dbReference type="RefSeq" id="WP_035578601.1">
    <property type="nucleotide sequence ID" value="NZ_ARYJ01000002.1"/>
</dbReference>
<organism evidence="1 2">
    <name type="scientific">Hyphomonas jannaschiana VP2</name>
    <dbReference type="NCBI Taxonomy" id="1280952"/>
    <lineage>
        <taxon>Bacteria</taxon>
        <taxon>Pseudomonadati</taxon>
        <taxon>Pseudomonadota</taxon>
        <taxon>Alphaproteobacteria</taxon>
        <taxon>Hyphomonadales</taxon>
        <taxon>Hyphomonadaceae</taxon>
        <taxon>Hyphomonas</taxon>
    </lineage>
</organism>
<sequence length="131" mass="14078">MSGLWSGEYRYDTDGTCVAFTAMLTEIDGRLCGTTLEPVTFGPMLGCEPEYDATVRGDRCGQHVLLSKRYVPETGIIQPDLIYCGSVDASFSLFTGRWSFSEDARISGTFSLSRVATRTGASLAVQLAAGA</sequence>
<dbReference type="PATRIC" id="fig|1280952.3.peg.852"/>
<dbReference type="EMBL" id="ARYJ01000002">
    <property type="protein sequence ID" value="KCZ90421.1"/>
    <property type="molecule type" value="Genomic_DNA"/>
</dbReference>
<dbReference type="AlphaFoldDB" id="A0A059FIQ1"/>
<name>A0A059FIQ1_9PROT</name>
<dbReference type="OrthoDB" id="6194699at2"/>
<proteinExistence type="predicted"/>
<reference evidence="1 2" key="1">
    <citation type="journal article" date="2014" name="Antonie Van Leeuwenhoek">
        <title>Hyphomonas beringensis sp. nov. and Hyphomonas chukchiensis sp. nov., isolated from surface seawater of the Bering Sea and Chukchi Sea.</title>
        <authorList>
            <person name="Li C."/>
            <person name="Lai Q."/>
            <person name="Li G."/>
            <person name="Dong C."/>
            <person name="Wang J."/>
            <person name="Liao Y."/>
            <person name="Shao Z."/>
        </authorList>
    </citation>
    <scope>NUCLEOTIDE SEQUENCE [LARGE SCALE GENOMIC DNA]</scope>
    <source>
        <strain evidence="1 2">VP2</strain>
    </source>
</reference>
<gene>
    <name evidence="1" type="ORF">HJA_04301</name>
</gene>
<keyword evidence="2" id="KW-1185">Reference proteome</keyword>
<accession>A0A059FIQ1</accession>